<dbReference type="PANTHER" id="PTHR39158">
    <property type="entry name" value="OS08G0560600 PROTEIN"/>
    <property type="match status" value="1"/>
</dbReference>
<dbReference type="InterPro" id="IPR018961">
    <property type="entry name" value="DnaJ_homolog_subfam-C_membr-28"/>
</dbReference>
<dbReference type="EMBL" id="JBHSQV010000180">
    <property type="protein sequence ID" value="MFC5988346.1"/>
    <property type="molecule type" value="Genomic_DNA"/>
</dbReference>
<accession>A0ABW1ITK5</accession>
<sequence length="122" mass="14237">MDFLEKLAEERIKAAIHEGELDNLPGKGKPIEYDDLQAVPEELRASYRMLKNAGVLPPKMELKKEMVSLEELIRCCEDAEQKEHLKKQLSEKMLRFQIMMEKRNLSSSVFQQYRGSILNKIK</sequence>
<dbReference type="RefSeq" id="WP_379895813.1">
    <property type="nucleotide sequence ID" value="NZ_CBCSCT010000016.1"/>
</dbReference>
<dbReference type="Proteomes" id="UP001596250">
    <property type="component" value="Unassembled WGS sequence"/>
</dbReference>
<keyword evidence="3" id="KW-1185">Reference proteome</keyword>
<reference evidence="3" key="1">
    <citation type="journal article" date="2019" name="Int. J. Syst. Evol. Microbiol.">
        <title>The Global Catalogue of Microorganisms (GCM) 10K type strain sequencing project: providing services to taxonomists for standard genome sequencing and annotation.</title>
        <authorList>
            <consortium name="The Broad Institute Genomics Platform"/>
            <consortium name="The Broad Institute Genome Sequencing Center for Infectious Disease"/>
            <person name="Wu L."/>
            <person name="Ma J."/>
        </authorList>
    </citation>
    <scope>NUCLEOTIDE SEQUENCE [LARGE SCALE GENOMIC DNA]</scope>
    <source>
        <strain evidence="3">CCM 8749</strain>
    </source>
</reference>
<feature type="domain" description="DnaJ homologue subfamily C member 28 conserved" evidence="1">
    <location>
        <begin position="7"/>
        <end position="74"/>
    </location>
</feature>
<name>A0ABW1ITK5_9BACL</name>
<comment type="caution">
    <text evidence="2">The sequence shown here is derived from an EMBL/GenBank/DDBJ whole genome shotgun (WGS) entry which is preliminary data.</text>
</comment>
<protein>
    <submittedName>
        <fullName evidence="2">DnaJ family domain-containing protein</fullName>
    </submittedName>
</protein>
<organism evidence="2 3">
    <name type="scientific">Marinicrinis lubricantis</name>
    <dbReference type="NCBI Taxonomy" id="2086470"/>
    <lineage>
        <taxon>Bacteria</taxon>
        <taxon>Bacillati</taxon>
        <taxon>Bacillota</taxon>
        <taxon>Bacilli</taxon>
        <taxon>Bacillales</taxon>
        <taxon>Paenibacillaceae</taxon>
    </lineage>
</organism>
<evidence type="ECO:0000259" key="1">
    <source>
        <dbReference type="Pfam" id="PF09350"/>
    </source>
</evidence>
<evidence type="ECO:0000313" key="2">
    <source>
        <dbReference type="EMBL" id="MFC5988346.1"/>
    </source>
</evidence>
<dbReference type="PANTHER" id="PTHR39158:SF1">
    <property type="entry name" value="DNAJ HOMOLOG SUBFAMILY C MEMBER 28"/>
    <property type="match status" value="1"/>
</dbReference>
<dbReference type="InterPro" id="IPR052573">
    <property type="entry name" value="DnaJ_C_subfamily_28"/>
</dbReference>
<evidence type="ECO:0000313" key="3">
    <source>
        <dbReference type="Proteomes" id="UP001596250"/>
    </source>
</evidence>
<gene>
    <name evidence="2" type="ORF">ACFPXP_18235</name>
</gene>
<dbReference type="Pfam" id="PF09350">
    <property type="entry name" value="DJC28_CD"/>
    <property type="match status" value="1"/>
</dbReference>
<proteinExistence type="predicted"/>